<proteinExistence type="predicted"/>
<feature type="transmembrane region" description="Helical" evidence="1">
    <location>
        <begin position="111"/>
        <end position="130"/>
    </location>
</feature>
<protein>
    <recommendedName>
        <fullName evidence="3">Integral membrane protein</fullName>
    </recommendedName>
</protein>
<reference evidence="2" key="1">
    <citation type="submission" date="2024-07" db="EMBL/GenBank/DDBJ databases">
        <authorList>
            <person name="Yu S.T."/>
        </authorList>
    </citation>
    <scope>NUCLEOTIDE SEQUENCE</scope>
    <source>
        <strain evidence="2">R41</strain>
    </source>
</reference>
<feature type="transmembrane region" description="Helical" evidence="1">
    <location>
        <begin position="48"/>
        <end position="65"/>
    </location>
</feature>
<evidence type="ECO:0008006" key="3">
    <source>
        <dbReference type="Google" id="ProtNLM"/>
    </source>
</evidence>
<evidence type="ECO:0000313" key="2">
    <source>
        <dbReference type="EMBL" id="XDQ51694.1"/>
    </source>
</evidence>
<keyword evidence="1" id="KW-1133">Transmembrane helix</keyword>
<evidence type="ECO:0000256" key="1">
    <source>
        <dbReference type="SAM" id="Phobius"/>
    </source>
</evidence>
<feature type="transmembrane region" description="Helical" evidence="1">
    <location>
        <begin position="20"/>
        <end position="42"/>
    </location>
</feature>
<keyword evidence="1" id="KW-0812">Transmembrane</keyword>
<name>A0AB39RFI4_9ACTN</name>
<organism evidence="2">
    <name type="scientific">Streptomyces sp. R41</name>
    <dbReference type="NCBI Taxonomy" id="3238632"/>
    <lineage>
        <taxon>Bacteria</taxon>
        <taxon>Bacillati</taxon>
        <taxon>Actinomycetota</taxon>
        <taxon>Actinomycetes</taxon>
        <taxon>Kitasatosporales</taxon>
        <taxon>Streptomycetaceae</taxon>
        <taxon>Streptomyces</taxon>
    </lineage>
</organism>
<accession>A0AB39RFI4</accession>
<dbReference type="AlphaFoldDB" id="A0AB39RFI4"/>
<gene>
    <name evidence="2" type="ORF">AB5J53_08555</name>
</gene>
<feature type="transmembrane region" description="Helical" evidence="1">
    <location>
        <begin position="72"/>
        <end position="91"/>
    </location>
</feature>
<keyword evidence="1" id="KW-0472">Membrane</keyword>
<sequence length="209" mass="22340">MRVSLACHRGWVPRVVPVAAVRAGLFSMLGTAVAVTVHHLAFDSGPSWGMRALAACLLFGVALPGAGQDKPLSRQLMLAIGTQAVVGYWFVRTDDAVTVPAHAVWPTSVHAGWPVVVAHVALTVLCAVLLHGVDTCRRRVLYAAGREWEHLRELVLRLFTPVHTPLDLSVAGAGWRPGPRRAPGCRVQVLLADAVVRRGPPCSSLPLAI</sequence>
<dbReference type="RefSeq" id="WP_369245013.1">
    <property type="nucleotide sequence ID" value="NZ_CP163443.1"/>
</dbReference>
<dbReference type="EMBL" id="CP163443">
    <property type="protein sequence ID" value="XDQ51694.1"/>
    <property type="molecule type" value="Genomic_DNA"/>
</dbReference>